<protein>
    <recommendedName>
        <fullName evidence="4">Alpha-D-phosphohexomutase alpha/beta/alpha domain-containing protein</fullName>
    </recommendedName>
</protein>
<dbReference type="SUPFAM" id="SSF53738">
    <property type="entry name" value="Phosphoglucomutase, first 3 domains"/>
    <property type="match status" value="1"/>
</dbReference>
<dbReference type="GO" id="GO:0005975">
    <property type="term" value="P:carbohydrate metabolic process"/>
    <property type="evidence" value="ECO:0007669"/>
    <property type="project" value="InterPro"/>
</dbReference>
<dbReference type="InterPro" id="IPR050060">
    <property type="entry name" value="Phosphoglucosamine_mutase"/>
</dbReference>
<dbReference type="GO" id="GO:0004615">
    <property type="term" value="F:phosphomannomutase activity"/>
    <property type="evidence" value="ECO:0007669"/>
    <property type="project" value="TreeGrafter"/>
</dbReference>
<dbReference type="PANTHER" id="PTHR42946:SF1">
    <property type="entry name" value="PHOSPHOGLUCOMUTASE (ALPHA-D-GLUCOSE-1,6-BISPHOSPHATE-DEPENDENT)"/>
    <property type="match status" value="1"/>
</dbReference>
<dbReference type="InterPro" id="IPR036900">
    <property type="entry name" value="A-D-PHexomutase_C_sf"/>
</dbReference>
<name>A0A5C1QD44_9SPIO</name>
<dbReference type="Gene3D" id="3.30.310.50">
    <property type="entry name" value="Alpha-D-phosphohexomutase, C-terminal domain"/>
    <property type="match status" value="1"/>
</dbReference>
<keyword evidence="3" id="KW-0597">Phosphoprotein</keyword>
<dbReference type="OrthoDB" id="9806956at2"/>
<dbReference type="Gene3D" id="3.40.120.10">
    <property type="entry name" value="Alpha-D-Glucose-1,6-Bisphosphate, subunit A, domain 3"/>
    <property type="match status" value="3"/>
</dbReference>
<dbReference type="SUPFAM" id="SSF55957">
    <property type="entry name" value="Phosphoglucomutase, C-terminal domain"/>
    <property type="match status" value="1"/>
</dbReference>
<accession>A0A5C1QD44</accession>
<dbReference type="InterPro" id="IPR005844">
    <property type="entry name" value="A-D-PHexomutase_a/b/a-I"/>
</dbReference>
<comment type="similarity">
    <text evidence="2">Belongs to the phosphohexose mutase family.</text>
</comment>
<reference evidence="5 6" key="1">
    <citation type="submission" date="2019-02" db="EMBL/GenBank/DDBJ databases">
        <authorList>
            <person name="Fomenkov A."/>
            <person name="Dubinina G."/>
            <person name="Grabovich M."/>
            <person name="Vincze T."/>
            <person name="Roberts R.J."/>
        </authorList>
    </citation>
    <scope>NUCLEOTIDE SEQUENCE [LARGE SCALE GENOMIC DNA]</scope>
    <source>
        <strain evidence="5 6">P</strain>
    </source>
</reference>
<dbReference type="InterPro" id="IPR016055">
    <property type="entry name" value="A-D-PHexomutase_a/b/a-I/II/III"/>
</dbReference>
<reference evidence="5 6" key="2">
    <citation type="submission" date="2019-09" db="EMBL/GenBank/DDBJ databases">
        <title>Complete Genome Sequence and Methylome Analysis of free living Spirochaetas.</title>
        <authorList>
            <person name="Leshcheva N."/>
            <person name="Mikheeva N."/>
        </authorList>
    </citation>
    <scope>NUCLEOTIDE SEQUENCE [LARGE SCALE GENOMIC DNA]</scope>
    <source>
        <strain evidence="5 6">P</strain>
    </source>
</reference>
<comment type="cofactor">
    <cofactor evidence="1">
        <name>Mg(2+)</name>
        <dbReference type="ChEBI" id="CHEBI:18420"/>
    </cofactor>
</comment>
<dbReference type="Pfam" id="PF02878">
    <property type="entry name" value="PGM_PMM_I"/>
    <property type="match status" value="1"/>
</dbReference>
<evidence type="ECO:0000256" key="1">
    <source>
        <dbReference type="ARBA" id="ARBA00001946"/>
    </source>
</evidence>
<dbReference type="AlphaFoldDB" id="A0A5C1QD44"/>
<dbReference type="RefSeq" id="WP_149568719.1">
    <property type="nucleotide sequence ID" value="NZ_CP035807.1"/>
</dbReference>
<proteinExistence type="inferred from homology"/>
<sequence length="632" mass="69854">MSTIIDKTTGFELGNPKIKPFPTMDQVTLEDVEKALEPMILSASGWRKVFTIDKDEESTTPLISQADKVLAAGMAKVFSDFVKKQTGKSNPEIVLSQDSRYTGTSIADVMIRVFISQGISIQYLFISAAPETFCYTRANKSADAFAYISASHNPIGHNGVKFGLSTGGVIDGSLVKPLINDYKCVLSTESSIQNLIKLANSAQEEKISQVYNSSIKYREAAFKAYTTFTNEIISGSSDPREQEEFIKILKSKIEKNGFGIVAEFNGSARTLSIDSDYLNSIGVRVKRVNDKPREITHRIVPEGRSLNLCRETLDDMFKVDSSFALGYVPDNDGDRGNVVFYNTESGKSEIMEAQTVFAISVLAELSSLYYNGKTPDRVAVCVNGPTSMRIDEIANAFNATTFRAEVGEANVVNLASIKRDEGYIVRILGEGSNGGNITHPAAVRDPLNTISAIMKLLMLTSEDGNPGLFEIWCQKSNQMDLYKDNFTLVDVIKTLPAYTTTSAYEDRAILKITSESHATLKKNYEEIFLEEWETMKDELNSKFNIVSYTELNTEGTNEVLGTGPSTRSGAETGGLKILLRDKNQAPSAYLWMRGSGTEPVFRVLVDSKSSNTDKEAYLLNWHTNMIKKADKR</sequence>
<dbReference type="Proteomes" id="UP000323824">
    <property type="component" value="Chromosome"/>
</dbReference>
<evidence type="ECO:0000313" key="5">
    <source>
        <dbReference type="EMBL" id="QEN05481.1"/>
    </source>
</evidence>
<organism evidence="5 6">
    <name type="scientific">Thiospirochaeta perfilievii</name>
    <dbReference type="NCBI Taxonomy" id="252967"/>
    <lineage>
        <taxon>Bacteria</taxon>
        <taxon>Pseudomonadati</taxon>
        <taxon>Spirochaetota</taxon>
        <taxon>Spirochaetia</taxon>
        <taxon>Spirochaetales</taxon>
        <taxon>Spirochaetaceae</taxon>
        <taxon>Thiospirochaeta</taxon>
    </lineage>
</organism>
<dbReference type="PANTHER" id="PTHR42946">
    <property type="entry name" value="PHOSPHOHEXOSE MUTASE"/>
    <property type="match status" value="1"/>
</dbReference>
<feature type="domain" description="Alpha-D-phosphohexomutase alpha/beta/alpha" evidence="4">
    <location>
        <begin position="67"/>
        <end position="173"/>
    </location>
</feature>
<gene>
    <name evidence="5" type="ORF">EW093_12405</name>
</gene>
<evidence type="ECO:0000313" key="6">
    <source>
        <dbReference type="Proteomes" id="UP000323824"/>
    </source>
</evidence>
<dbReference type="EMBL" id="CP035807">
    <property type="protein sequence ID" value="QEN05481.1"/>
    <property type="molecule type" value="Genomic_DNA"/>
</dbReference>
<evidence type="ECO:0000259" key="4">
    <source>
        <dbReference type="Pfam" id="PF02878"/>
    </source>
</evidence>
<evidence type="ECO:0000256" key="2">
    <source>
        <dbReference type="ARBA" id="ARBA00010231"/>
    </source>
</evidence>
<evidence type="ECO:0000256" key="3">
    <source>
        <dbReference type="ARBA" id="ARBA00022553"/>
    </source>
</evidence>
<dbReference type="KEGG" id="sper:EW093_12405"/>
<keyword evidence="6" id="KW-1185">Reference proteome</keyword>